<sequence>LLCRPSRSGFALTPNPRVRVWLPISRPHLLPARPLEPSIRSNQNWLRRGGLKRQDRKPNRFPAGLSCHWRRFDDSKALYSVRLLYTFPRNWFPVFLVLTGDILDNDESFGFGGWVCVLSPDCSAGRESNLNLDTGGLGVWSSTGSQSQGENECALRMHRAVPRILLFRI</sequence>
<accession>A0A6A5VV80</accession>
<proteinExistence type="predicted"/>
<organism evidence="1 2">
    <name type="scientific">Amniculicola lignicola CBS 123094</name>
    <dbReference type="NCBI Taxonomy" id="1392246"/>
    <lineage>
        <taxon>Eukaryota</taxon>
        <taxon>Fungi</taxon>
        <taxon>Dikarya</taxon>
        <taxon>Ascomycota</taxon>
        <taxon>Pezizomycotina</taxon>
        <taxon>Dothideomycetes</taxon>
        <taxon>Pleosporomycetidae</taxon>
        <taxon>Pleosporales</taxon>
        <taxon>Amniculicolaceae</taxon>
        <taxon>Amniculicola</taxon>
    </lineage>
</organism>
<dbReference type="AlphaFoldDB" id="A0A6A5VV80"/>
<name>A0A6A5VV80_9PLEO</name>
<dbReference type="EMBL" id="ML977704">
    <property type="protein sequence ID" value="KAF1993433.1"/>
    <property type="molecule type" value="Genomic_DNA"/>
</dbReference>
<evidence type="ECO:0000313" key="2">
    <source>
        <dbReference type="Proteomes" id="UP000799779"/>
    </source>
</evidence>
<gene>
    <name evidence="1" type="ORF">P154DRAFT_589286</name>
</gene>
<protein>
    <submittedName>
        <fullName evidence="1">Uncharacterized protein</fullName>
    </submittedName>
</protein>
<reference evidence="1" key="1">
    <citation type="journal article" date="2020" name="Stud. Mycol.">
        <title>101 Dothideomycetes genomes: a test case for predicting lifestyles and emergence of pathogens.</title>
        <authorList>
            <person name="Haridas S."/>
            <person name="Albert R."/>
            <person name="Binder M."/>
            <person name="Bloem J."/>
            <person name="Labutti K."/>
            <person name="Salamov A."/>
            <person name="Andreopoulos B."/>
            <person name="Baker S."/>
            <person name="Barry K."/>
            <person name="Bills G."/>
            <person name="Bluhm B."/>
            <person name="Cannon C."/>
            <person name="Castanera R."/>
            <person name="Culley D."/>
            <person name="Daum C."/>
            <person name="Ezra D."/>
            <person name="Gonzalez J."/>
            <person name="Henrissat B."/>
            <person name="Kuo A."/>
            <person name="Liang C."/>
            <person name="Lipzen A."/>
            <person name="Lutzoni F."/>
            <person name="Magnuson J."/>
            <person name="Mondo S."/>
            <person name="Nolan M."/>
            <person name="Ohm R."/>
            <person name="Pangilinan J."/>
            <person name="Park H.-J."/>
            <person name="Ramirez L."/>
            <person name="Alfaro M."/>
            <person name="Sun H."/>
            <person name="Tritt A."/>
            <person name="Yoshinaga Y."/>
            <person name="Zwiers L.-H."/>
            <person name="Turgeon B."/>
            <person name="Goodwin S."/>
            <person name="Spatafora J."/>
            <person name="Crous P."/>
            <person name="Grigoriev I."/>
        </authorList>
    </citation>
    <scope>NUCLEOTIDE SEQUENCE</scope>
    <source>
        <strain evidence="1">CBS 123094</strain>
    </source>
</reference>
<feature type="non-terminal residue" evidence="1">
    <location>
        <position position="1"/>
    </location>
</feature>
<dbReference type="Proteomes" id="UP000799779">
    <property type="component" value="Unassembled WGS sequence"/>
</dbReference>
<evidence type="ECO:0000313" key="1">
    <source>
        <dbReference type="EMBL" id="KAF1993433.1"/>
    </source>
</evidence>
<keyword evidence="2" id="KW-1185">Reference proteome</keyword>